<evidence type="ECO:0000256" key="1">
    <source>
        <dbReference type="ARBA" id="ARBA00023015"/>
    </source>
</evidence>
<sequence>MTLSRVPSADPSALTTAVPELLRQVAYQVSRRVEAALGPDGPTLEQWRVLDLLADGTGHPMTEIAGHAMVPPPTLTKIVDRLVDRALVYRRADEIDRRRVLVFLSEHGRRTHARLAPGVAGVAEALAGELGAQDAARLAELLERLRALPA</sequence>
<dbReference type="PANTHER" id="PTHR33164:SF64">
    <property type="entry name" value="TRANSCRIPTIONAL REGULATOR SLYA"/>
    <property type="match status" value="1"/>
</dbReference>
<dbReference type="InterPro" id="IPR036388">
    <property type="entry name" value="WH-like_DNA-bd_sf"/>
</dbReference>
<dbReference type="Gene3D" id="1.10.10.10">
    <property type="entry name" value="Winged helix-like DNA-binding domain superfamily/Winged helix DNA-binding domain"/>
    <property type="match status" value="1"/>
</dbReference>
<evidence type="ECO:0000313" key="5">
    <source>
        <dbReference type="EMBL" id="MFD1521833.1"/>
    </source>
</evidence>
<dbReference type="PANTHER" id="PTHR33164">
    <property type="entry name" value="TRANSCRIPTIONAL REGULATOR, MARR FAMILY"/>
    <property type="match status" value="1"/>
</dbReference>
<evidence type="ECO:0000256" key="3">
    <source>
        <dbReference type="ARBA" id="ARBA00023163"/>
    </source>
</evidence>
<keyword evidence="3" id="KW-0804">Transcription</keyword>
<evidence type="ECO:0000313" key="6">
    <source>
        <dbReference type="Proteomes" id="UP001597114"/>
    </source>
</evidence>
<dbReference type="SMART" id="SM00347">
    <property type="entry name" value="HTH_MARR"/>
    <property type="match status" value="1"/>
</dbReference>
<dbReference type="RefSeq" id="WP_344729424.1">
    <property type="nucleotide sequence ID" value="NZ_BAAAUS010000060.1"/>
</dbReference>
<dbReference type="Proteomes" id="UP001597114">
    <property type="component" value="Unassembled WGS sequence"/>
</dbReference>
<dbReference type="InterPro" id="IPR036390">
    <property type="entry name" value="WH_DNA-bd_sf"/>
</dbReference>
<accession>A0ABW4F2P6</accession>
<dbReference type="InterPro" id="IPR000835">
    <property type="entry name" value="HTH_MarR-typ"/>
</dbReference>
<keyword evidence="6" id="KW-1185">Reference proteome</keyword>
<evidence type="ECO:0000256" key="2">
    <source>
        <dbReference type="ARBA" id="ARBA00023125"/>
    </source>
</evidence>
<dbReference type="Pfam" id="PF01047">
    <property type="entry name" value="MarR"/>
    <property type="match status" value="1"/>
</dbReference>
<evidence type="ECO:0000259" key="4">
    <source>
        <dbReference type="PROSITE" id="PS50995"/>
    </source>
</evidence>
<organism evidence="5 6">
    <name type="scientific">Pseudonocardia yunnanensis</name>
    <dbReference type="NCBI Taxonomy" id="58107"/>
    <lineage>
        <taxon>Bacteria</taxon>
        <taxon>Bacillati</taxon>
        <taxon>Actinomycetota</taxon>
        <taxon>Actinomycetes</taxon>
        <taxon>Pseudonocardiales</taxon>
        <taxon>Pseudonocardiaceae</taxon>
        <taxon>Pseudonocardia</taxon>
    </lineage>
</organism>
<gene>
    <name evidence="5" type="ORF">ACFSJD_30350</name>
</gene>
<dbReference type="InterPro" id="IPR039422">
    <property type="entry name" value="MarR/SlyA-like"/>
</dbReference>
<dbReference type="EMBL" id="JBHUCO010000040">
    <property type="protein sequence ID" value="MFD1521833.1"/>
    <property type="molecule type" value="Genomic_DNA"/>
</dbReference>
<keyword evidence="2" id="KW-0238">DNA-binding</keyword>
<comment type="caution">
    <text evidence="5">The sequence shown here is derived from an EMBL/GenBank/DDBJ whole genome shotgun (WGS) entry which is preliminary data.</text>
</comment>
<proteinExistence type="predicted"/>
<reference evidence="6" key="1">
    <citation type="journal article" date="2019" name="Int. J. Syst. Evol. Microbiol.">
        <title>The Global Catalogue of Microorganisms (GCM) 10K type strain sequencing project: providing services to taxonomists for standard genome sequencing and annotation.</title>
        <authorList>
            <consortium name="The Broad Institute Genomics Platform"/>
            <consortium name="The Broad Institute Genome Sequencing Center for Infectious Disease"/>
            <person name="Wu L."/>
            <person name="Ma J."/>
        </authorList>
    </citation>
    <scope>NUCLEOTIDE SEQUENCE [LARGE SCALE GENOMIC DNA]</scope>
    <source>
        <strain evidence="6">CCM 7043</strain>
    </source>
</reference>
<feature type="domain" description="HTH marR-type" evidence="4">
    <location>
        <begin position="15"/>
        <end position="147"/>
    </location>
</feature>
<name>A0ABW4F2P6_9PSEU</name>
<protein>
    <submittedName>
        <fullName evidence="5">MarR family winged helix-turn-helix transcriptional regulator</fullName>
    </submittedName>
</protein>
<keyword evidence="1" id="KW-0805">Transcription regulation</keyword>
<dbReference type="PROSITE" id="PS50995">
    <property type="entry name" value="HTH_MARR_2"/>
    <property type="match status" value="1"/>
</dbReference>
<dbReference type="SUPFAM" id="SSF46785">
    <property type="entry name" value="Winged helix' DNA-binding domain"/>
    <property type="match status" value="1"/>
</dbReference>